<sequence>TWPLWSLDQDILPPLMLGQYKLYLDEQQNPVGFVTWAWLDEQGKQKMLDDEGPLKNEEWDAGTNAMVNDFVAPWGHAKQIVGDLKRNVFRDRKVFSIGRASDGRIRKIYHWRGVEYKDPVYRTQQADSATSWSRVQRIRWVRTHPPNNQT</sequence>
<dbReference type="Pfam" id="PF02794">
    <property type="entry name" value="HlyC"/>
    <property type="match status" value="1"/>
</dbReference>
<organism evidence="3 4">
    <name type="scientific">Natronospirillum operosum</name>
    <dbReference type="NCBI Taxonomy" id="2759953"/>
    <lineage>
        <taxon>Bacteria</taxon>
        <taxon>Pseudomonadati</taxon>
        <taxon>Pseudomonadota</taxon>
        <taxon>Gammaproteobacteria</taxon>
        <taxon>Oceanospirillales</taxon>
        <taxon>Natronospirillaceae</taxon>
        <taxon>Natronospirillum</taxon>
    </lineage>
</organism>
<comment type="caution">
    <text evidence="3">The sequence shown here is derived from an EMBL/GenBank/DDBJ whole genome shotgun (WGS) entry which is preliminary data.</text>
</comment>
<comment type="similarity">
    <text evidence="1 2">Belongs to the RTX toxin acyltransferase family.</text>
</comment>
<dbReference type="GO" id="GO:0005737">
    <property type="term" value="C:cytoplasm"/>
    <property type="evidence" value="ECO:0007669"/>
    <property type="project" value="UniProtKB-SubCell"/>
</dbReference>
<evidence type="ECO:0000313" key="4">
    <source>
        <dbReference type="Proteomes" id="UP000297475"/>
    </source>
</evidence>
<gene>
    <name evidence="3" type="ORF">E4656_20090</name>
</gene>
<accession>A0A4Z0VZC7</accession>
<dbReference type="EC" id="2.3.1.-" evidence="2"/>
<keyword evidence="4" id="KW-1185">Reference proteome</keyword>
<protein>
    <recommendedName>
        <fullName evidence="2">RTX toxin-activating lysine-acyltransferase</fullName>
        <ecNumber evidence="2">2.3.1.-</ecNumber>
    </recommendedName>
</protein>
<evidence type="ECO:0000256" key="1">
    <source>
        <dbReference type="ARBA" id="ARBA00005686"/>
    </source>
</evidence>
<comment type="subcellular location">
    <subcellularLocation>
        <location evidence="2">Cytoplasm</location>
    </subcellularLocation>
</comment>
<evidence type="ECO:0000256" key="2">
    <source>
        <dbReference type="RuleBase" id="RU368102"/>
    </source>
</evidence>
<feature type="non-terminal residue" evidence="3">
    <location>
        <position position="1"/>
    </location>
</feature>
<dbReference type="RefSeq" id="WP_135485112.1">
    <property type="nucleotide sequence ID" value="NZ_SRMF01000025.1"/>
</dbReference>
<dbReference type="EMBL" id="SRMF01000025">
    <property type="protein sequence ID" value="TGG89371.1"/>
    <property type="molecule type" value="Genomic_DNA"/>
</dbReference>
<dbReference type="GO" id="GO:0016746">
    <property type="term" value="F:acyltransferase activity"/>
    <property type="evidence" value="ECO:0007669"/>
    <property type="project" value="UniProtKB-UniRule"/>
</dbReference>
<dbReference type="Proteomes" id="UP000297475">
    <property type="component" value="Unassembled WGS sequence"/>
</dbReference>
<dbReference type="GO" id="GO:0031640">
    <property type="term" value="P:killing of cells of another organism"/>
    <property type="evidence" value="ECO:0007669"/>
    <property type="project" value="UniProtKB-KW"/>
</dbReference>
<dbReference type="OrthoDB" id="5431564at2"/>
<keyword evidence="2" id="KW-0204">Cytolysis</keyword>
<name>A0A4Z0VZC7_9GAMM</name>
<reference evidence="3 4" key="1">
    <citation type="submission" date="2019-04" db="EMBL/GenBank/DDBJ databases">
        <title>Natronospirillum operosus gen. nov., sp. nov., a haloalkaliphilic satellite isolated from decaying biomass of laboratory culture of cyanobacterium Geitlerinema sp. and proposal of Natronospirillaceae fam. nov. and Saccharospirillaceae fam. nov.</title>
        <authorList>
            <person name="Kevbrin V."/>
            <person name="Boltyanskaya Y."/>
            <person name="Koziaeva V."/>
            <person name="Grouzdev D.S."/>
            <person name="Park M."/>
            <person name="Cho J."/>
        </authorList>
    </citation>
    <scope>NUCLEOTIDE SEQUENCE [LARGE SCALE GENOMIC DNA]</scope>
    <source>
        <strain evidence="3 4">G-116</strain>
    </source>
</reference>
<comment type="function">
    <text evidence="2">Involved in fatty acylation of protoxin at internal lysine residues, thereby converting it to the active toxin.</text>
</comment>
<dbReference type="AlphaFoldDB" id="A0A4Z0VZC7"/>
<dbReference type="GO" id="GO:0009404">
    <property type="term" value="P:toxin metabolic process"/>
    <property type="evidence" value="ECO:0007669"/>
    <property type="project" value="UniProtKB-UniRule"/>
</dbReference>
<keyword evidence="2 3" id="KW-0012">Acyltransferase</keyword>
<keyword evidence="2 3" id="KW-0808">Transferase</keyword>
<evidence type="ECO:0000313" key="3">
    <source>
        <dbReference type="EMBL" id="TGG89371.1"/>
    </source>
</evidence>
<dbReference type="InterPro" id="IPR003996">
    <property type="entry name" value="RTX_toxin-activating_protC_bac"/>
</dbReference>
<proteinExistence type="inferred from homology"/>
<keyword evidence="2" id="KW-0963">Cytoplasm</keyword>